<reference evidence="3 4" key="1">
    <citation type="journal article" date="2016" name="Sci. Rep.">
        <title>The Dendrobium catenatum Lindl. genome sequence provides insights into polysaccharide synthase, floral development and adaptive evolution.</title>
        <authorList>
            <person name="Zhang G.Q."/>
            <person name="Xu Q."/>
            <person name="Bian C."/>
            <person name="Tsai W.C."/>
            <person name="Yeh C.M."/>
            <person name="Liu K.W."/>
            <person name="Yoshida K."/>
            <person name="Zhang L.S."/>
            <person name="Chang S.B."/>
            <person name="Chen F."/>
            <person name="Shi Y."/>
            <person name="Su Y.Y."/>
            <person name="Zhang Y.Q."/>
            <person name="Chen L.J."/>
            <person name="Yin Y."/>
            <person name="Lin M."/>
            <person name="Huang H."/>
            <person name="Deng H."/>
            <person name="Wang Z.W."/>
            <person name="Zhu S.L."/>
            <person name="Zhao X."/>
            <person name="Deng C."/>
            <person name="Niu S.C."/>
            <person name="Huang J."/>
            <person name="Wang M."/>
            <person name="Liu G.H."/>
            <person name="Yang H.J."/>
            <person name="Xiao X.J."/>
            <person name="Hsiao Y.Y."/>
            <person name="Wu W.L."/>
            <person name="Chen Y.Y."/>
            <person name="Mitsuda N."/>
            <person name="Ohme-Takagi M."/>
            <person name="Luo Y.B."/>
            <person name="Van de Peer Y."/>
            <person name="Liu Z.J."/>
        </authorList>
    </citation>
    <scope>NUCLEOTIDE SEQUENCE [LARGE SCALE GENOMIC DNA]</scope>
    <source>
        <tissue evidence="3">The whole plant</tissue>
    </source>
</reference>
<evidence type="ECO:0000313" key="3">
    <source>
        <dbReference type="EMBL" id="PKU68788.1"/>
    </source>
</evidence>
<evidence type="ECO:0000313" key="4">
    <source>
        <dbReference type="Proteomes" id="UP000233837"/>
    </source>
</evidence>
<dbReference type="Proteomes" id="UP000233837">
    <property type="component" value="Unassembled WGS sequence"/>
</dbReference>
<keyword evidence="4" id="KW-1185">Reference proteome</keyword>
<reference evidence="3 4" key="2">
    <citation type="journal article" date="2017" name="Nature">
        <title>The Apostasia genome and the evolution of orchids.</title>
        <authorList>
            <person name="Zhang G.Q."/>
            <person name="Liu K.W."/>
            <person name="Li Z."/>
            <person name="Lohaus R."/>
            <person name="Hsiao Y.Y."/>
            <person name="Niu S.C."/>
            <person name="Wang J.Y."/>
            <person name="Lin Y.C."/>
            <person name="Xu Q."/>
            <person name="Chen L.J."/>
            <person name="Yoshida K."/>
            <person name="Fujiwara S."/>
            <person name="Wang Z.W."/>
            <person name="Zhang Y.Q."/>
            <person name="Mitsuda N."/>
            <person name="Wang M."/>
            <person name="Liu G.H."/>
            <person name="Pecoraro L."/>
            <person name="Huang H.X."/>
            <person name="Xiao X.J."/>
            <person name="Lin M."/>
            <person name="Wu X.Y."/>
            <person name="Wu W.L."/>
            <person name="Chen Y.Y."/>
            <person name="Chang S.B."/>
            <person name="Sakamoto S."/>
            <person name="Ohme-Takagi M."/>
            <person name="Yagi M."/>
            <person name="Zeng S.J."/>
            <person name="Shen C.Y."/>
            <person name="Yeh C.M."/>
            <person name="Luo Y.B."/>
            <person name="Tsai W.C."/>
            <person name="Van de Peer Y."/>
            <person name="Liu Z.J."/>
        </authorList>
    </citation>
    <scope>NUCLEOTIDE SEQUENCE [LARGE SCALE GENOMIC DNA]</scope>
    <source>
        <tissue evidence="3">The whole plant</tissue>
    </source>
</reference>
<dbReference type="CDD" id="cd09272">
    <property type="entry name" value="RNase_HI_RT_Ty1"/>
    <property type="match status" value="1"/>
</dbReference>
<dbReference type="InterPro" id="IPR043502">
    <property type="entry name" value="DNA/RNA_pol_sf"/>
</dbReference>
<gene>
    <name evidence="3" type="ORF">MA16_Dca017076</name>
</gene>
<evidence type="ECO:0000256" key="1">
    <source>
        <dbReference type="SAM" id="MobiDB-lite"/>
    </source>
</evidence>
<dbReference type="EMBL" id="KZ503047">
    <property type="protein sequence ID" value="PKU68788.1"/>
    <property type="molecule type" value="Genomic_DNA"/>
</dbReference>
<dbReference type="PANTHER" id="PTHR11439:SF524">
    <property type="entry name" value="RNA-DIRECTED DNA POLYMERASE, PROTEIN KINASE RLK-PELLE-DLSV FAMILY"/>
    <property type="match status" value="1"/>
</dbReference>
<accession>A0A2I0VZF5</accession>
<feature type="domain" description="Reverse transcriptase Ty1/copia-type" evidence="2">
    <location>
        <begin position="1"/>
        <end position="144"/>
    </location>
</feature>
<dbReference type="AlphaFoldDB" id="A0A2I0VZF5"/>
<evidence type="ECO:0000259" key="2">
    <source>
        <dbReference type="Pfam" id="PF07727"/>
    </source>
</evidence>
<sequence>MKQPRGFEDAQHPTHVCKLRKSIYGLMQSPRQWFQKLTSFLLNLGFTFSKADPSLLHLKQDDTSIFILIYVDDILVTSNNQVKIQQILQSLNSAFSLKQLGDISLYLGIQVIKTTSCYFLTQSHYAHDLLHNAGMSDCKPAPSPAPTKDQRSSDERSFADPQLFRKIAGSLEYLSIIRPDIAFATNSIYQHMHNPRNCDYQALKRLLRYVKGSIDYGLPLITGALNLSSYTDADWAANSTDRKSMSGYCTFLGPNLISWSVKKQTTVAHSSTKAEYRSLAAATSNILWIRRLPTDLDVPTTSPTPIHCDNTSTIALANNPIFHARTKHIEIDYHFISDHIRQGNIWVDHVCTNDQLADILTKALPINRFQLLRSKLTIHSKNG</sequence>
<dbReference type="Pfam" id="PF07727">
    <property type="entry name" value="RVT_2"/>
    <property type="match status" value="1"/>
</dbReference>
<name>A0A2I0VZF5_9ASPA</name>
<dbReference type="PANTHER" id="PTHR11439">
    <property type="entry name" value="GAG-POL-RELATED RETROTRANSPOSON"/>
    <property type="match status" value="1"/>
</dbReference>
<proteinExistence type="predicted"/>
<feature type="region of interest" description="Disordered" evidence="1">
    <location>
        <begin position="138"/>
        <end position="157"/>
    </location>
</feature>
<feature type="compositionally biased region" description="Basic and acidic residues" evidence="1">
    <location>
        <begin position="148"/>
        <end position="157"/>
    </location>
</feature>
<dbReference type="SUPFAM" id="SSF56672">
    <property type="entry name" value="DNA/RNA polymerases"/>
    <property type="match status" value="1"/>
</dbReference>
<organism evidence="3 4">
    <name type="scientific">Dendrobium catenatum</name>
    <dbReference type="NCBI Taxonomy" id="906689"/>
    <lineage>
        <taxon>Eukaryota</taxon>
        <taxon>Viridiplantae</taxon>
        <taxon>Streptophyta</taxon>
        <taxon>Embryophyta</taxon>
        <taxon>Tracheophyta</taxon>
        <taxon>Spermatophyta</taxon>
        <taxon>Magnoliopsida</taxon>
        <taxon>Liliopsida</taxon>
        <taxon>Asparagales</taxon>
        <taxon>Orchidaceae</taxon>
        <taxon>Epidendroideae</taxon>
        <taxon>Malaxideae</taxon>
        <taxon>Dendrobiinae</taxon>
        <taxon>Dendrobium</taxon>
    </lineage>
</organism>
<protein>
    <submittedName>
        <fullName evidence="3">Putative mitochondrial protein</fullName>
    </submittedName>
</protein>
<dbReference type="InterPro" id="IPR013103">
    <property type="entry name" value="RVT_2"/>
</dbReference>